<dbReference type="PANTHER" id="PTHR42877:SF4">
    <property type="entry name" value="FAD_NAD(P)-BINDING DOMAIN-CONTAINING PROTEIN-RELATED"/>
    <property type="match status" value="1"/>
</dbReference>
<reference evidence="1" key="1">
    <citation type="submission" date="2021-01" db="EMBL/GenBank/DDBJ databases">
        <title>Whole genome shotgun sequence of Catellatospora methionotrophica NBRC 14553.</title>
        <authorList>
            <person name="Komaki H."/>
            <person name="Tamura T."/>
        </authorList>
    </citation>
    <scope>NUCLEOTIDE SEQUENCE</scope>
    <source>
        <strain evidence="1">NBRC 14553</strain>
    </source>
</reference>
<dbReference type="Proteomes" id="UP000660339">
    <property type="component" value="Unassembled WGS sequence"/>
</dbReference>
<dbReference type="InterPro" id="IPR036188">
    <property type="entry name" value="FAD/NAD-bd_sf"/>
</dbReference>
<dbReference type="PRINTS" id="PR00411">
    <property type="entry name" value="PNDRDTASEI"/>
</dbReference>
<comment type="caution">
    <text evidence="1">The sequence shown here is derived from an EMBL/GenBank/DDBJ whole genome shotgun (WGS) entry which is preliminary data.</text>
</comment>
<keyword evidence="1" id="KW-0503">Monooxygenase</keyword>
<dbReference type="InterPro" id="IPR051209">
    <property type="entry name" value="FAD-bind_Monooxygenase_sf"/>
</dbReference>
<dbReference type="Pfam" id="PF13738">
    <property type="entry name" value="Pyr_redox_3"/>
    <property type="match status" value="1"/>
</dbReference>
<dbReference type="SUPFAM" id="SSF51905">
    <property type="entry name" value="FAD/NAD(P)-binding domain"/>
    <property type="match status" value="1"/>
</dbReference>
<dbReference type="RefSeq" id="WP_166388382.1">
    <property type="nucleotide sequence ID" value="NZ_BAAATT010000037.1"/>
</dbReference>
<dbReference type="PANTHER" id="PTHR42877">
    <property type="entry name" value="L-ORNITHINE N(5)-MONOOXYGENASE-RELATED"/>
    <property type="match status" value="1"/>
</dbReference>
<evidence type="ECO:0000313" key="2">
    <source>
        <dbReference type="Proteomes" id="UP000660339"/>
    </source>
</evidence>
<dbReference type="GO" id="GO:0004497">
    <property type="term" value="F:monooxygenase activity"/>
    <property type="evidence" value="ECO:0007669"/>
    <property type="project" value="UniProtKB-KW"/>
</dbReference>
<organism evidence="1 2">
    <name type="scientific">Catellatospora methionotrophica</name>
    <dbReference type="NCBI Taxonomy" id="121620"/>
    <lineage>
        <taxon>Bacteria</taxon>
        <taxon>Bacillati</taxon>
        <taxon>Actinomycetota</taxon>
        <taxon>Actinomycetes</taxon>
        <taxon>Micromonosporales</taxon>
        <taxon>Micromonosporaceae</taxon>
        <taxon>Catellatospora</taxon>
    </lineage>
</organism>
<evidence type="ECO:0000313" key="1">
    <source>
        <dbReference type="EMBL" id="GIG17491.1"/>
    </source>
</evidence>
<sequence>MSSDDAGRHTRIAIIGAGFGGIGTALRLRGAGYHDFLVFDRGDEVGGTWRDNSYPGCACDVPSHMYSFSFARNPGWSRSFSPQPEIWAYLRRCADGVRPHLRLGHEVHAASWDGDARLWRLETSHGPYTAQILVAAGGPLTEPSLPDLPGLAGFRGDTFHSARWRHDLDLTGRRVAVIGTGASAIQFVPRIAPQVEALTLFQRTPAWVLPRRDRRISALERRLFRAAPFTHWLVRAGVYWGRELQATAFLHPALMRLGQHMARRHLRRAVADPVLRERLTPSYTMGCKRVLLSSDFYPALGRANVDVVTEPITRVTADSVVTADGREHPADTIVFGTGFHVTDLPMARAIRGADGRTLAEHWAGSMYAFRGMAVTGFPNLFLLLGPNTGLGHNSVVFMIECQITYLLGALRHLDATGTGAIEPLPDAQRAYNADVDRRMDGTVWTSGGCRSWYLDASGRNSTLWPGYTWSYWLRTRRFDAAAYRPVPARTPVAEERR</sequence>
<proteinExistence type="predicted"/>
<name>A0A8J3PH56_9ACTN</name>
<keyword evidence="1" id="KW-0560">Oxidoreductase</keyword>
<dbReference type="PRINTS" id="PR00368">
    <property type="entry name" value="FADPNR"/>
</dbReference>
<keyword evidence="2" id="KW-1185">Reference proteome</keyword>
<protein>
    <submittedName>
        <fullName evidence="1">Baeyer-Villiger monooxygenase</fullName>
    </submittedName>
</protein>
<dbReference type="AlphaFoldDB" id="A0A8J3PH56"/>
<gene>
    <name evidence="1" type="ORF">Cme02nite_58230</name>
</gene>
<accession>A0A8J3PH56</accession>
<dbReference type="EMBL" id="BONJ01000032">
    <property type="protein sequence ID" value="GIG17491.1"/>
    <property type="molecule type" value="Genomic_DNA"/>
</dbReference>
<dbReference type="Gene3D" id="3.50.50.60">
    <property type="entry name" value="FAD/NAD(P)-binding domain"/>
    <property type="match status" value="2"/>
</dbReference>